<dbReference type="AlphaFoldDB" id="A0A1T4KXG1"/>
<proteinExistence type="predicted"/>
<dbReference type="InterPro" id="IPR001789">
    <property type="entry name" value="Sig_transdc_resp-reg_receiver"/>
</dbReference>
<dbReference type="SUPFAM" id="SSF52172">
    <property type="entry name" value="CheY-like"/>
    <property type="match status" value="1"/>
</dbReference>
<dbReference type="EMBL" id="FUWH01000002">
    <property type="protein sequence ID" value="SJZ47033.1"/>
    <property type="molecule type" value="Genomic_DNA"/>
</dbReference>
<name>A0A1T4KXG1_9BACT</name>
<dbReference type="PANTHER" id="PTHR44520">
    <property type="entry name" value="RESPONSE REGULATOR RCP1-RELATED"/>
    <property type="match status" value="1"/>
</dbReference>
<dbReference type="GO" id="GO:0000160">
    <property type="term" value="P:phosphorelay signal transduction system"/>
    <property type="evidence" value="ECO:0007669"/>
    <property type="project" value="InterPro"/>
</dbReference>
<keyword evidence="4" id="KW-1185">Reference proteome</keyword>
<gene>
    <name evidence="3" type="ORF">SAMN04488132_102171</name>
</gene>
<dbReference type="Proteomes" id="UP000190888">
    <property type="component" value="Unassembled WGS sequence"/>
</dbReference>
<evidence type="ECO:0000313" key="3">
    <source>
        <dbReference type="EMBL" id="SJZ47033.1"/>
    </source>
</evidence>
<dbReference type="PANTHER" id="PTHR44520:SF2">
    <property type="entry name" value="RESPONSE REGULATOR RCP1"/>
    <property type="match status" value="1"/>
</dbReference>
<organism evidence="3 4">
    <name type="scientific">Sediminibacterium ginsengisoli</name>
    <dbReference type="NCBI Taxonomy" id="413434"/>
    <lineage>
        <taxon>Bacteria</taxon>
        <taxon>Pseudomonadati</taxon>
        <taxon>Bacteroidota</taxon>
        <taxon>Chitinophagia</taxon>
        <taxon>Chitinophagales</taxon>
        <taxon>Chitinophagaceae</taxon>
        <taxon>Sediminibacterium</taxon>
    </lineage>
</organism>
<dbReference type="PROSITE" id="PS50110">
    <property type="entry name" value="RESPONSE_REGULATORY"/>
    <property type="match status" value="1"/>
</dbReference>
<evidence type="ECO:0000256" key="1">
    <source>
        <dbReference type="PROSITE-ProRule" id="PRU00169"/>
    </source>
</evidence>
<dbReference type="STRING" id="413434.SAMN04488132_102171"/>
<dbReference type="InterPro" id="IPR052893">
    <property type="entry name" value="TCS_response_regulator"/>
</dbReference>
<dbReference type="SMART" id="SM00448">
    <property type="entry name" value="REC"/>
    <property type="match status" value="1"/>
</dbReference>
<protein>
    <submittedName>
        <fullName evidence="3">Response regulator receiver domain-containing protein</fullName>
    </submittedName>
</protein>
<dbReference type="Pfam" id="PF00072">
    <property type="entry name" value="Response_reg"/>
    <property type="match status" value="1"/>
</dbReference>
<evidence type="ECO:0000313" key="4">
    <source>
        <dbReference type="Proteomes" id="UP000190888"/>
    </source>
</evidence>
<dbReference type="InterPro" id="IPR011006">
    <property type="entry name" value="CheY-like_superfamily"/>
</dbReference>
<sequence length="139" mass="15431">MPHTIKILLIEDDQDDIELLQETLRENGIDYELELIKDGGQVAGYLGNVREAPDVIVMDFNLPKIHGREILRDIRSATGFQHVPIVILSTSSATEDINYSYNQGASRYLIKPTTLAGIRNVVDVIVSLANEAGNENIVE</sequence>
<keyword evidence="1" id="KW-0597">Phosphoprotein</keyword>
<feature type="domain" description="Response regulatory" evidence="2">
    <location>
        <begin position="6"/>
        <end position="126"/>
    </location>
</feature>
<accession>A0A1T4KXG1</accession>
<reference evidence="3 4" key="1">
    <citation type="submission" date="2017-02" db="EMBL/GenBank/DDBJ databases">
        <authorList>
            <person name="Peterson S.W."/>
        </authorList>
    </citation>
    <scope>NUCLEOTIDE SEQUENCE [LARGE SCALE GENOMIC DNA]</scope>
    <source>
        <strain evidence="3 4">DSM 22335</strain>
    </source>
</reference>
<dbReference type="Gene3D" id="3.40.50.2300">
    <property type="match status" value="1"/>
</dbReference>
<dbReference type="RefSeq" id="WP_176112894.1">
    <property type="nucleotide sequence ID" value="NZ_FUWH01000002.1"/>
</dbReference>
<feature type="modified residue" description="4-aspartylphosphate" evidence="1">
    <location>
        <position position="59"/>
    </location>
</feature>
<evidence type="ECO:0000259" key="2">
    <source>
        <dbReference type="PROSITE" id="PS50110"/>
    </source>
</evidence>